<dbReference type="EMBL" id="QUAJ01000002">
    <property type="protein sequence ID" value="REI42975.1"/>
    <property type="molecule type" value="Genomic_DNA"/>
</dbReference>
<evidence type="ECO:0000313" key="3">
    <source>
        <dbReference type="Proteomes" id="UP000263486"/>
    </source>
</evidence>
<dbReference type="InterPro" id="IPR013783">
    <property type="entry name" value="Ig-like_fold"/>
</dbReference>
<dbReference type="Pfam" id="PF16657">
    <property type="entry name" value="Malt_amylase_C"/>
    <property type="match status" value="1"/>
</dbReference>
<dbReference type="Gene3D" id="3.20.20.80">
    <property type="entry name" value="Glycosidases"/>
    <property type="match status" value="2"/>
</dbReference>
<dbReference type="InterPro" id="IPR017853">
    <property type="entry name" value="GH"/>
</dbReference>
<dbReference type="InterPro" id="IPR014756">
    <property type="entry name" value="Ig_E-set"/>
</dbReference>
<comment type="caution">
    <text evidence="2">The sequence shown here is derived from an EMBL/GenBank/DDBJ whole genome shotgun (WGS) entry which is preliminary data.</text>
</comment>
<dbReference type="InterPro" id="IPR032091">
    <property type="entry name" value="Malt_amylase-like_C"/>
</dbReference>
<dbReference type="Proteomes" id="UP000263486">
    <property type="component" value="Unassembled WGS sequence"/>
</dbReference>
<gene>
    <name evidence="2" type="ORF">DYH56_02175</name>
</gene>
<dbReference type="SUPFAM" id="SSF51011">
    <property type="entry name" value="Glycosyl hydrolase domain"/>
    <property type="match status" value="1"/>
</dbReference>
<evidence type="ECO:0000313" key="2">
    <source>
        <dbReference type="EMBL" id="REI42975.1"/>
    </source>
</evidence>
<dbReference type="SMART" id="SM00642">
    <property type="entry name" value="Aamy"/>
    <property type="match status" value="1"/>
</dbReference>
<dbReference type="PROSITE" id="PS51257">
    <property type="entry name" value="PROKAR_LIPOPROTEIN"/>
    <property type="match status" value="1"/>
</dbReference>
<dbReference type="CDD" id="cd02857">
    <property type="entry name" value="E_set_CDase_PDE_N"/>
    <property type="match status" value="1"/>
</dbReference>
<evidence type="ECO:0000259" key="1">
    <source>
        <dbReference type="SMART" id="SM00642"/>
    </source>
</evidence>
<dbReference type="SUPFAM" id="SSF51445">
    <property type="entry name" value="(Trans)glycosidases"/>
    <property type="match status" value="1"/>
</dbReference>
<dbReference type="PANTHER" id="PTHR10357">
    <property type="entry name" value="ALPHA-AMYLASE FAMILY MEMBER"/>
    <property type="match status" value="1"/>
</dbReference>
<dbReference type="InterPro" id="IPR013780">
    <property type="entry name" value="Glyco_hydro_b"/>
</dbReference>
<dbReference type="Pfam" id="PF00128">
    <property type="entry name" value="Alpha-amylase"/>
    <property type="match status" value="1"/>
</dbReference>
<organism evidence="2 3">
    <name type="scientific">Psychrilyobacter piezotolerans</name>
    <dbReference type="NCBI Taxonomy" id="2293438"/>
    <lineage>
        <taxon>Bacteria</taxon>
        <taxon>Fusobacteriati</taxon>
        <taxon>Fusobacteriota</taxon>
        <taxon>Fusobacteriia</taxon>
        <taxon>Fusobacteriales</taxon>
        <taxon>Fusobacteriaceae</taxon>
        <taxon>Psychrilyobacter</taxon>
    </lineage>
</organism>
<dbReference type="InterPro" id="IPR004185">
    <property type="entry name" value="Glyco_hydro_13_lg-like_dom"/>
</dbReference>
<dbReference type="Gene3D" id="2.60.40.1180">
    <property type="entry name" value="Golgi alpha-mannosidase II"/>
    <property type="match status" value="1"/>
</dbReference>
<proteinExistence type="predicted"/>
<keyword evidence="3" id="KW-1185">Reference proteome</keyword>
<protein>
    <recommendedName>
        <fullName evidence="1">Glycosyl hydrolase family 13 catalytic domain-containing protein</fullName>
    </recommendedName>
</protein>
<accession>A0ABX9KKG3</accession>
<dbReference type="InterPro" id="IPR006047">
    <property type="entry name" value="GH13_cat_dom"/>
</dbReference>
<dbReference type="SUPFAM" id="SSF81296">
    <property type="entry name" value="E set domains"/>
    <property type="match status" value="1"/>
</dbReference>
<dbReference type="Pfam" id="PF02903">
    <property type="entry name" value="Alpha-amylase_N"/>
    <property type="match status" value="1"/>
</dbReference>
<sequence>MKKWLTIMGMTLLMGCSNNEILKIKEDTPIPVVTKKGDSYVFLDDLKHRSTTKYMICDGDKKQLKILIRVRKNDIEKINLILDGETKKMESLGFRGEYEVFSADINETVKKDVNYYFEIIDGRFKYFYGEKSSYYPEDVTAFTYTIEYKQRELPSWAGGMVWYSIYVDSFRDGDEKNSPIYSEFGPGYYFSPSGRLNDGTLRSELISPEKWQTNGTLQGFEVTDWGDDWNTPPYSEIEAKNRYFTYAVKNTRRYGGDLQGVMDKLDYLKDLGVEGIKLSPVYYSSSSHKLDTIDYGHISPDYGITDKNSYRELETGLGSDIWTNSDKFFQNLVDEIHKKNMRVVLDINFSYVSPEFFAYRDLLKNGDSSKYKNWFILNGELKNKDKKILLNLEDKSVQDYLIAATVKWVKGYENKGIDGYFVKNDLTGKGFLTRWKKALLEINSEFILVGESTEENENNLGKDGFDIIGSYELGAWMEGLFESRSSIETVKGGMEIYSIKTPRWNLIESYDTDRFYSGLINPNREFDRLNSYGRDDYINIRPDLIDKNAIKKLKLAALIQLTIDGSPVIYYGNEKAMWGGDSPDNRKPMIWDDIKFENETDSLKKYSKNRDKIAGIFKTDMIKDRISYSVVADKTLEDWYRQISEFRNFDMELFKNGDLEILDLDKDKYLEDGSVEKIWETDVFSYKREYKGRSAIIVINRSGLKKTVEVPVQGEKGYTDYYSGKRYNILGDKIRVELEGYGYLILYRRVEFD</sequence>
<dbReference type="RefSeq" id="WP_114641206.1">
    <property type="nucleotide sequence ID" value="NZ_JAACIO010000002.1"/>
</dbReference>
<feature type="domain" description="Glycosyl hydrolase family 13 catalytic" evidence="1">
    <location>
        <begin position="164"/>
        <end position="625"/>
    </location>
</feature>
<reference evidence="2 3" key="1">
    <citation type="submission" date="2018-08" db="EMBL/GenBank/DDBJ databases">
        <title>Draft genome sequence of Psychrilyobacter sp. strain SD5 isolated from Black Sea water.</title>
        <authorList>
            <person name="Yadav S."/>
            <person name="Villanueva L."/>
            <person name="Damste J.S.S."/>
        </authorList>
    </citation>
    <scope>NUCLEOTIDE SEQUENCE [LARGE SCALE GENOMIC DNA]</scope>
    <source>
        <strain evidence="2 3">SD5</strain>
    </source>
</reference>
<dbReference type="Gene3D" id="2.60.40.10">
    <property type="entry name" value="Immunoglobulins"/>
    <property type="match status" value="1"/>
</dbReference>
<name>A0ABX9KKG3_9FUSO</name>